<keyword evidence="1" id="KW-1133">Transmembrane helix</keyword>
<dbReference type="SMART" id="SM00407">
    <property type="entry name" value="IGc1"/>
    <property type="match status" value="1"/>
</dbReference>
<dbReference type="Ensembl" id="ENSAOCT00000036474.1">
    <property type="protein sequence ID" value="ENSAOCP00000065966.1"/>
    <property type="gene ID" value="ENSAOCG00000029585.1"/>
</dbReference>
<evidence type="ECO:0000259" key="2">
    <source>
        <dbReference type="PROSITE" id="PS50835"/>
    </source>
</evidence>
<dbReference type="GeneTree" id="ENSGT00950000183127"/>
<feature type="transmembrane region" description="Helical" evidence="1">
    <location>
        <begin position="12"/>
        <end position="43"/>
    </location>
</feature>
<reference evidence="3 4" key="1">
    <citation type="submission" date="2022-01" db="EMBL/GenBank/DDBJ databases">
        <title>A chromosome-scale genome assembly of the false clownfish, Amphiprion ocellaris.</title>
        <authorList>
            <person name="Ryu T."/>
        </authorList>
    </citation>
    <scope>NUCLEOTIDE SEQUENCE [LARGE SCALE GENOMIC DNA]</scope>
</reference>
<dbReference type="PROSITE" id="PS50835">
    <property type="entry name" value="IG_LIKE"/>
    <property type="match status" value="1"/>
</dbReference>
<dbReference type="AlphaFoldDB" id="A0AAQ5ZNF7"/>
<accession>A0AAQ5ZNF7</accession>
<dbReference type="InterPro" id="IPR007110">
    <property type="entry name" value="Ig-like_dom"/>
</dbReference>
<dbReference type="InterPro" id="IPR050160">
    <property type="entry name" value="MHC/Immunoglobulin"/>
</dbReference>
<keyword evidence="1" id="KW-0812">Transmembrane</keyword>
<protein>
    <recommendedName>
        <fullName evidence="2">Ig-like domain-containing protein</fullName>
    </recommendedName>
</protein>
<feature type="domain" description="Ig-like" evidence="2">
    <location>
        <begin position="38"/>
        <end position="129"/>
    </location>
</feature>
<reference evidence="3" key="3">
    <citation type="submission" date="2025-09" db="UniProtKB">
        <authorList>
            <consortium name="Ensembl"/>
        </authorList>
    </citation>
    <scope>IDENTIFICATION</scope>
</reference>
<evidence type="ECO:0000313" key="4">
    <source>
        <dbReference type="Proteomes" id="UP001501940"/>
    </source>
</evidence>
<dbReference type="InterPro" id="IPR036179">
    <property type="entry name" value="Ig-like_dom_sf"/>
</dbReference>
<name>A0AAQ5ZNF7_AMPOC</name>
<dbReference type="InterPro" id="IPR003597">
    <property type="entry name" value="Ig_C1-set"/>
</dbReference>
<dbReference type="Pfam" id="PF07654">
    <property type="entry name" value="C1-set"/>
    <property type="match status" value="1"/>
</dbReference>
<reference evidence="3" key="2">
    <citation type="submission" date="2025-08" db="UniProtKB">
        <authorList>
            <consortium name="Ensembl"/>
        </authorList>
    </citation>
    <scope>IDENTIFICATION</scope>
</reference>
<dbReference type="PANTHER" id="PTHR19944:SF99">
    <property type="entry name" value="HLA CLASS II HISTOCOMPATIBILITY ANTIGEN, DRB1 BETA CHAIN"/>
    <property type="match status" value="1"/>
</dbReference>
<organism evidence="3 4">
    <name type="scientific">Amphiprion ocellaris</name>
    <name type="common">Clown anemonefish</name>
    <dbReference type="NCBI Taxonomy" id="80972"/>
    <lineage>
        <taxon>Eukaryota</taxon>
        <taxon>Metazoa</taxon>
        <taxon>Chordata</taxon>
        <taxon>Craniata</taxon>
        <taxon>Vertebrata</taxon>
        <taxon>Euteleostomi</taxon>
        <taxon>Actinopterygii</taxon>
        <taxon>Neopterygii</taxon>
        <taxon>Teleostei</taxon>
        <taxon>Neoteleostei</taxon>
        <taxon>Acanthomorphata</taxon>
        <taxon>Ovalentaria</taxon>
        <taxon>Pomacentridae</taxon>
        <taxon>Amphiprion</taxon>
    </lineage>
</organism>
<feature type="transmembrane region" description="Helical" evidence="1">
    <location>
        <begin position="143"/>
        <end position="163"/>
    </location>
</feature>
<evidence type="ECO:0000313" key="3">
    <source>
        <dbReference type="Ensembl" id="ENSAOCP00000065966.1"/>
    </source>
</evidence>
<dbReference type="Proteomes" id="UP001501940">
    <property type="component" value="Chromosome 19"/>
</dbReference>
<dbReference type="PANTHER" id="PTHR19944">
    <property type="entry name" value="MHC CLASS II-RELATED"/>
    <property type="match status" value="1"/>
</dbReference>
<dbReference type="Gene3D" id="2.60.40.10">
    <property type="entry name" value="Immunoglobulins"/>
    <property type="match status" value="1"/>
</dbReference>
<proteinExistence type="predicted"/>
<keyword evidence="1" id="KW-0472">Membrane</keyword>
<dbReference type="SUPFAM" id="SSF48726">
    <property type="entry name" value="Immunoglobulin"/>
    <property type="match status" value="1"/>
</dbReference>
<evidence type="ECO:0000256" key="1">
    <source>
        <dbReference type="SAM" id="Phobius"/>
    </source>
</evidence>
<dbReference type="InterPro" id="IPR013783">
    <property type="entry name" value="Ig-like_fold"/>
</dbReference>
<sequence>VFVFCVLFFSFYVLFLSLCVLFLLFCVLFLSFCVLFLPFYVLFLSFTSSVFLKNPSVLVCSAYDFYSKQIRVSWLWNGQEVTSGVSFTEAMPSGDWFYQVHSFLEFTPTRGERIACRVEHLSLSEAMLVVWDTSHPVSERAKMVIGTFLLIFGFVLMSTRFIYYKKKLRENFTLCQGRVAVPVEDATEAT</sequence>
<keyword evidence="4" id="KW-1185">Reference proteome</keyword>